<dbReference type="PROSITE" id="PS50309">
    <property type="entry name" value="DC"/>
    <property type="match status" value="1"/>
</dbReference>
<dbReference type="GO" id="GO:0005874">
    <property type="term" value="C:microtubule"/>
    <property type="evidence" value="ECO:0007669"/>
    <property type="project" value="TreeGrafter"/>
</dbReference>
<feature type="compositionally biased region" description="Basic and acidic residues" evidence="1">
    <location>
        <begin position="283"/>
        <end position="293"/>
    </location>
</feature>
<evidence type="ECO:0000256" key="1">
    <source>
        <dbReference type="SAM" id="MobiDB-lite"/>
    </source>
</evidence>
<dbReference type="Gene3D" id="3.10.20.230">
    <property type="entry name" value="Doublecortin domain"/>
    <property type="match status" value="1"/>
</dbReference>
<feature type="compositionally biased region" description="Low complexity" evidence="1">
    <location>
        <begin position="20"/>
        <end position="34"/>
    </location>
</feature>
<dbReference type="PANTHER" id="PTHR23004:SF11">
    <property type="entry name" value="PROTEIN RPI-1"/>
    <property type="match status" value="1"/>
</dbReference>
<evidence type="ECO:0000259" key="2">
    <source>
        <dbReference type="PROSITE" id="PS50309"/>
    </source>
</evidence>
<dbReference type="OMA" id="HFTPAAY"/>
<dbReference type="AlphaFoldDB" id="A0A7I4Y2W0"/>
<dbReference type="Pfam" id="PF03607">
    <property type="entry name" value="DCX"/>
    <property type="match status" value="1"/>
</dbReference>
<feature type="compositionally biased region" description="Basic and acidic residues" evidence="1">
    <location>
        <begin position="322"/>
        <end position="335"/>
    </location>
</feature>
<sequence>FKMTKERSSSSSNRRPIETSLSNSYSSGVSSLSSSNYGVKTIRVFKNGDPYHPGTKFVVNRRYVCDMEHLLNILSEKIDLPYGAKRLFTTNGKLIRHLNDLEDKQDYVASSNHFIPLKYGNTTTTFINQFRSSSPINTSTPQSRQSRSQTRNEVKPAVKKRSQSGLTSASTTSERNGKTKAKQTEDTSPKKTADGKPKKKVVKKKKKIESEVIIPVADEKKDETKEEVKEEKKEEKEEKKEEEKKEEKKEEKQEPKKEEQEEIVIPEAKEDTPQTIEGTPPPKQDDQAEKPNPSEDEPKEEKSRSPSPSGHSAHTATEDEDHSGSENESDAEKPPARKPTPKPNGKEQPKSGKSSGESGSEKEGDN</sequence>
<reference evidence="4" key="1">
    <citation type="submission" date="2020-12" db="UniProtKB">
        <authorList>
            <consortium name="WormBaseParasite"/>
        </authorList>
    </citation>
    <scope>IDENTIFICATION</scope>
    <source>
        <strain evidence="4">MHco3</strain>
    </source>
</reference>
<feature type="compositionally biased region" description="Low complexity" evidence="1">
    <location>
        <begin position="138"/>
        <end position="149"/>
    </location>
</feature>
<dbReference type="PANTHER" id="PTHR23004">
    <property type="entry name" value="DOUBLECORTIN DOMAIN CONTAINING 2"/>
    <property type="match status" value="1"/>
</dbReference>
<dbReference type="SUPFAM" id="SSF89837">
    <property type="entry name" value="Doublecortin (DC)"/>
    <property type="match status" value="1"/>
</dbReference>
<dbReference type="SMART" id="SM00537">
    <property type="entry name" value="DCX"/>
    <property type="match status" value="1"/>
</dbReference>
<dbReference type="GO" id="GO:0035556">
    <property type="term" value="P:intracellular signal transduction"/>
    <property type="evidence" value="ECO:0007669"/>
    <property type="project" value="InterPro"/>
</dbReference>
<feature type="region of interest" description="Disordered" evidence="1">
    <location>
        <begin position="1"/>
        <end position="34"/>
    </location>
</feature>
<dbReference type="OrthoDB" id="1738954at2759"/>
<feature type="region of interest" description="Disordered" evidence="1">
    <location>
        <begin position="131"/>
        <end position="366"/>
    </location>
</feature>
<dbReference type="GO" id="GO:0005815">
    <property type="term" value="C:microtubule organizing center"/>
    <property type="evidence" value="ECO:0007669"/>
    <property type="project" value="TreeGrafter"/>
</dbReference>
<feature type="domain" description="Doublecortin" evidence="2">
    <location>
        <begin position="40"/>
        <end position="120"/>
    </location>
</feature>
<feature type="compositionally biased region" description="Basic residues" evidence="1">
    <location>
        <begin position="197"/>
        <end position="207"/>
    </location>
</feature>
<keyword evidence="3" id="KW-1185">Reference proteome</keyword>
<feature type="compositionally biased region" description="Basic and acidic residues" evidence="1">
    <location>
        <begin position="217"/>
        <end position="259"/>
    </location>
</feature>
<feature type="compositionally biased region" description="Basic and acidic residues" evidence="1">
    <location>
        <begin position="182"/>
        <end position="196"/>
    </location>
</feature>
<dbReference type="Proteomes" id="UP000025227">
    <property type="component" value="Unplaced"/>
</dbReference>
<name>A0A7I4Y2W0_HAECO</name>
<proteinExistence type="predicted"/>
<evidence type="ECO:0000313" key="3">
    <source>
        <dbReference type="Proteomes" id="UP000025227"/>
    </source>
</evidence>
<evidence type="ECO:0000313" key="4">
    <source>
        <dbReference type="WBParaSite" id="HCON_00038190-00001"/>
    </source>
</evidence>
<dbReference type="InterPro" id="IPR003533">
    <property type="entry name" value="Doublecortin_dom"/>
</dbReference>
<organism evidence="3 4">
    <name type="scientific">Haemonchus contortus</name>
    <name type="common">Barber pole worm</name>
    <dbReference type="NCBI Taxonomy" id="6289"/>
    <lineage>
        <taxon>Eukaryota</taxon>
        <taxon>Metazoa</taxon>
        <taxon>Ecdysozoa</taxon>
        <taxon>Nematoda</taxon>
        <taxon>Chromadorea</taxon>
        <taxon>Rhabditida</taxon>
        <taxon>Rhabditina</taxon>
        <taxon>Rhabditomorpha</taxon>
        <taxon>Strongyloidea</taxon>
        <taxon>Trichostrongylidae</taxon>
        <taxon>Haemonchus</taxon>
    </lineage>
</organism>
<dbReference type="InterPro" id="IPR036572">
    <property type="entry name" value="Doublecortin_dom_sf"/>
</dbReference>
<protein>
    <submittedName>
        <fullName evidence="4">Doublecortin domain-containing protein</fullName>
    </submittedName>
</protein>
<feature type="compositionally biased region" description="Polar residues" evidence="1">
    <location>
        <begin position="163"/>
        <end position="174"/>
    </location>
</feature>
<dbReference type="WBParaSite" id="HCON_00038190-00001">
    <property type="protein sequence ID" value="HCON_00038190-00001"/>
    <property type="gene ID" value="HCON_00038190"/>
</dbReference>
<accession>A0A7I4Y2W0</accession>
<dbReference type="CDD" id="cd01617">
    <property type="entry name" value="DCX"/>
    <property type="match status" value="1"/>
</dbReference>